<sequence>MNIKPIKTEADHKQALARLELLMDAKPDTPEGDELDILATLVDAYERQHHAIEPPHPVEAIRFRMEQMGLVDADLIPIIGQRGRVSEVINFKRPLTLPMIRRLTATLHIPAETLIPEYQISK</sequence>
<evidence type="ECO:0000313" key="1">
    <source>
        <dbReference type="EMBL" id="MEX1670983.1"/>
    </source>
</evidence>
<dbReference type="EMBL" id="JBFRYA010000030">
    <property type="protein sequence ID" value="MEX1670983.1"/>
    <property type="molecule type" value="Genomic_DNA"/>
</dbReference>
<proteinExistence type="predicted"/>
<gene>
    <name evidence="1" type="ORF">AB4876_18925</name>
</gene>
<comment type="caution">
    <text evidence="1">The sequence shown here is derived from an EMBL/GenBank/DDBJ whole genome shotgun (WGS) entry which is preliminary data.</text>
</comment>
<dbReference type="Proteomes" id="UP001557485">
    <property type="component" value="Unassembled WGS sequence"/>
</dbReference>
<accession>A0ABV3UAV8</accession>
<dbReference type="PANTHER" id="PTHR40455:SF1">
    <property type="entry name" value="ANTITOXIN HIGA"/>
    <property type="match status" value="1"/>
</dbReference>
<dbReference type="Gene3D" id="1.10.260.40">
    <property type="entry name" value="lambda repressor-like DNA-binding domains"/>
    <property type="match status" value="1"/>
</dbReference>
<dbReference type="InterPro" id="IPR010982">
    <property type="entry name" value="Lambda_DNA-bd_dom_sf"/>
</dbReference>
<dbReference type="InterPro" id="IPR039060">
    <property type="entry name" value="Antitox_HigA"/>
</dbReference>
<dbReference type="PANTHER" id="PTHR40455">
    <property type="entry name" value="ANTITOXIN HIGA"/>
    <property type="match status" value="1"/>
</dbReference>
<keyword evidence="2" id="KW-1185">Reference proteome</keyword>
<name>A0ABV3UAV8_9GAMM</name>
<dbReference type="RefSeq" id="WP_368383250.1">
    <property type="nucleotide sequence ID" value="NZ_JBFRYA010000030.1"/>
</dbReference>
<organism evidence="1 2">
    <name type="scientific">Zhongshania guokunii</name>
    <dbReference type="NCBI Taxonomy" id="641783"/>
    <lineage>
        <taxon>Bacteria</taxon>
        <taxon>Pseudomonadati</taxon>
        <taxon>Pseudomonadota</taxon>
        <taxon>Gammaproteobacteria</taxon>
        <taxon>Cellvibrionales</taxon>
        <taxon>Spongiibacteraceae</taxon>
        <taxon>Zhongshania</taxon>
    </lineage>
</organism>
<evidence type="ECO:0000313" key="2">
    <source>
        <dbReference type="Proteomes" id="UP001557485"/>
    </source>
</evidence>
<protein>
    <submittedName>
        <fullName evidence="1">Type II toxin-antitoxin system HigA family antitoxin</fullName>
    </submittedName>
</protein>
<reference evidence="1 2" key="1">
    <citation type="journal article" date="2011" name="Int. J. Syst. Evol. Microbiol.">
        <title>Zhongshania antarctica gen. nov., sp. nov. and Zhongshania guokunii sp. nov., gammaproteobacteria respectively isolated from coastal attached (fast) ice and surface seawater of the Antarctic.</title>
        <authorList>
            <person name="Li H.J."/>
            <person name="Zhang X.Y."/>
            <person name="Chen C.X."/>
            <person name="Zhang Y.J."/>
            <person name="Gao Z.M."/>
            <person name="Yu Y."/>
            <person name="Chen X.L."/>
            <person name="Chen B."/>
            <person name="Zhang Y.Z."/>
        </authorList>
    </citation>
    <scope>NUCLEOTIDE SEQUENCE [LARGE SCALE GENOMIC DNA]</scope>
    <source>
        <strain evidence="1 2">ZS6-22T</strain>
    </source>
</reference>